<gene>
    <name evidence="10" type="ORF">P4O66_016845</name>
</gene>
<keyword evidence="8" id="KW-1133">Transmembrane helix</keyword>
<dbReference type="PROSITE" id="PS50068">
    <property type="entry name" value="LDLRA_2"/>
    <property type="match status" value="1"/>
</dbReference>
<name>A0AAD8YW11_9TELE</name>
<dbReference type="SUPFAM" id="SSF55931">
    <property type="entry name" value="Glutamine synthetase/guanido kinase"/>
    <property type="match status" value="1"/>
</dbReference>
<dbReference type="PROSITE" id="PS50060">
    <property type="entry name" value="MAM_2"/>
    <property type="match status" value="7"/>
</dbReference>
<dbReference type="Pfam" id="PF03914">
    <property type="entry name" value="CBF"/>
    <property type="match status" value="1"/>
</dbReference>
<dbReference type="InterPro" id="IPR000998">
    <property type="entry name" value="MAM_dom"/>
</dbReference>
<dbReference type="Gene3D" id="2.60.120.200">
    <property type="match status" value="5"/>
</dbReference>
<dbReference type="SUPFAM" id="SSF57424">
    <property type="entry name" value="LDL receptor-like module"/>
    <property type="match status" value="1"/>
</dbReference>
<keyword evidence="3 6" id="KW-1015">Disulfide bond</keyword>
<organism evidence="10 11">
    <name type="scientific">Electrophorus voltai</name>
    <dbReference type="NCBI Taxonomy" id="2609070"/>
    <lineage>
        <taxon>Eukaryota</taxon>
        <taxon>Metazoa</taxon>
        <taxon>Chordata</taxon>
        <taxon>Craniata</taxon>
        <taxon>Vertebrata</taxon>
        <taxon>Euteleostomi</taxon>
        <taxon>Actinopterygii</taxon>
        <taxon>Neopterygii</taxon>
        <taxon>Teleostei</taxon>
        <taxon>Ostariophysi</taxon>
        <taxon>Gymnotiformes</taxon>
        <taxon>Gymnotoidei</taxon>
        <taxon>Gymnotidae</taxon>
        <taxon>Electrophorus</taxon>
    </lineage>
</organism>
<dbReference type="GO" id="GO:0030692">
    <property type="term" value="C:Noc4p-Nop14p complex"/>
    <property type="evidence" value="ECO:0007669"/>
    <property type="project" value="TreeGrafter"/>
</dbReference>
<dbReference type="CDD" id="cd00112">
    <property type="entry name" value="LDLa"/>
    <property type="match status" value="1"/>
</dbReference>
<reference evidence="10" key="1">
    <citation type="submission" date="2023-03" db="EMBL/GenBank/DDBJ databases">
        <title>Electrophorus voltai genome.</title>
        <authorList>
            <person name="Bian C."/>
        </authorList>
    </citation>
    <scope>NUCLEOTIDE SEQUENCE</scope>
    <source>
        <strain evidence="10">CB-2022</strain>
        <tissue evidence="10">Muscle</tissue>
    </source>
</reference>
<dbReference type="SMART" id="SM00137">
    <property type="entry name" value="MAM"/>
    <property type="match status" value="4"/>
</dbReference>
<evidence type="ECO:0000256" key="7">
    <source>
        <dbReference type="SAM" id="MobiDB-lite"/>
    </source>
</evidence>
<feature type="domain" description="MAM" evidence="9">
    <location>
        <begin position="1636"/>
        <end position="1681"/>
    </location>
</feature>
<dbReference type="SUPFAM" id="SSF143724">
    <property type="entry name" value="PHP14-like"/>
    <property type="match status" value="1"/>
</dbReference>
<dbReference type="Gene3D" id="3.50.20.20">
    <property type="entry name" value="Janus/Ocnus"/>
    <property type="match status" value="1"/>
</dbReference>
<dbReference type="InterPro" id="IPR038596">
    <property type="entry name" value="Janus_sf"/>
</dbReference>
<dbReference type="GO" id="GO:0042254">
    <property type="term" value="P:ribosome biogenesis"/>
    <property type="evidence" value="ECO:0007669"/>
    <property type="project" value="InterPro"/>
</dbReference>
<dbReference type="SMART" id="SM00192">
    <property type="entry name" value="LDLa"/>
    <property type="match status" value="3"/>
</dbReference>
<evidence type="ECO:0000256" key="4">
    <source>
        <dbReference type="PIRSR" id="PIRSR607702-1"/>
    </source>
</evidence>
<evidence type="ECO:0000256" key="5">
    <source>
        <dbReference type="PIRSR" id="PIRSR607702-2"/>
    </source>
</evidence>
<feature type="transmembrane region" description="Helical" evidence="8">
    <location>
        <begin position="1694"/>
        <end position="1720"/>
    </location>
</feature>
<dbReference type="InterPro" id="IPR036055">
    <property type="entry name" value="LDL_receptor-like_sf"/>
</dbReference>
<feature type="disulfide bond" evidence="6">
    <location>
        <begin position="855"/>
        <end position="873"/>
    </location>
</feature>
<dbReference type="Proteomes" id="UP001239994">
    <property type="component" value="Unassembled WGS sequence"/>
</dbReference>
<dbReference type="PANTHER" id="PTHR12455">
    <property type="entry name" value="NUCLEOLAR COMPLEX PROTEIN 4"/>
    <property type="match status" value="1"/>
</dbReference>
<feature type="domain" description="MAM" evidence="9">
    <location>
        <begin position="1252"/>
        <end position="1400"/>
    </location>
</feature>
<dbReference type="PROSITE" id="PS01209">
    <property type="entry name" value="LDLRA_1"/>
    <property type="match status" value="1"/>
</dbReference>
<accession>A0AAD8YW11</accession>
<dbReference type="Pfam" id="PF00629">
    <property type="entry name" value="MAM"/>
    <property type="match status" value="5"/>
</dbReference>
<dbReference type="Pfam" id="PF00057">
    <property type="entry name" value="Ldl_recept_a"/>
    <property type="match status" value="1"/>
</dbReference>
<protein>
    <recommendedName>
        <fullName evidence="9">MAM domain-containing protein</fullName>
    </recommendedName>
</protein>
<feature type="transmembrane region" description="Helical" evidence="8">
    <location>
        <begin position="312"/>
        <end position="335"/>
    </location>
</feature>
<evidence type="ECO:0000259" key="9">
    <source>
        <dbReference type="PROSITE" id="PS50060"/>
    </source>
</evidence>
<feature type="region of interest" description="Disordered" evidence="7">
    <location>
        <begin position="1"/>
        <end position="22"/>
    </location>
</feature>
<feature type="disulfide bond" evidence="6">
    <location>
        <begin position="867"/>
        <end position="882"/>
    </location>
</feature>
<feature type="compositionally biased region" description="Basic and acidic residues" evidence="7">
    <location>
        <begin position="13"/>
        <end position="22"/>
    </location>
</feature>
<feature type="transmembrane region" description="Helical" evidence="8">
    <location>
        <begin position="366"/>
        <end position="387"/>
    </location>
</feature>
<dbReference type="PANTHER" id="PTHR12455:SF0">
    <property type="entry name" value="NUCLEOLAR COMPLEX PROTEIN 4 HOMOLOG"/>
    <property type="match status" value="1"/>
</dbReference>
<feature type="domain" description="MAM" evidence="9">
    <location>
        <begin position="886"/>
        <end position="1048"/>
    </location>
</feature>
<dbReference type="InterPro" id="IPR023415">
    <property type="entry name" value="LDLR_class-A_CS"/>
</dbReference>
<comment type="caution">
    <text evidence="10">The sequence shown here is derived from an EMBL/GenBank/DDBJ whole genome shotgun (WGS) entry which is preliminary data.</text>
</comment>
<dbReference type="GO" id="GO:0032040">
    <property type="term" value="C:small-subunit processome"/>
    <property type="evidence" value="ECO:0007669"/>
    <property type="project" value="TreeGrafter"/>
</dbReference>
<keyword evidence="11" id="KW-1185">Reference proteome</keyword>
<sequence>MLNDINMAPPGDDNVKKSCTDGKRSASYKETIRTKAELVLQSRKHANELFDVLEYLQSEEENEVIFAINACQKIFCALMERGDLYVGQLPKEKEILDGDRDVVEKYKMFIRHRYNDCIELLQDCMDHEAYQVKESALCVLMKFAVVEGKHSLQEQNWSEHSNFPFELIEAVVQGLLSEKEDMALLISRFQEFLEMDDVRYYVMSSFRNNINKVMSRNQQAVLPVYQSNVFTLLTSINMPSQDSEITNFLLKQETVAKDWKAAKLKHHKRAFEQMWLTFLKYKLPASMYKKVLVILHDSILPYMNNPTLMIDFLTAAYDVGGAISLLALNGLFVLIHEHNLDYPEFYKKLYNLLDPSVFHMKYRARFFHLANIFLSSSHLPAYLVAAFIKRLSRLALTAPPTALLIVLPFICNLIRRHPSCRVLIHRPSATHVPCNDPYVMEEEDPAQCRALESSLWELQTLQSHYHPAVAKAAKAINQPLPEAEDELGKLLELSTFELMERDLKNPRQSVPLEFDPANGLLQSPREVLRMADDRFKNIPEADIDPNGVFKYVLIRVHSKDDESYVDVVRGYAWAEYHADIYDKISGELERAGSVDCECVGGGRIKHDSAGKKIHIYGYSMFMADHLHTSHRPEMKREVVYLLALLLTIQRGQRCDFVCDCADCNDEHDCGYGVKDFVCDFEQAGMCGWADKSSDLGYTWERRQRGDPLPDSGPSSDYTIGTSTGWFMAVSAVRAESPSSAVLMSPMMSQSSSTCRLRLHYFMWDSGYTGLGKRSLWGSVWRPDSQEAVVWRPESLSVRAWREDTIFLGRIPGPFRVRLHSLRRDGRRGDLAVDQLEFLDCALPASGQCGPGDVKCKRGGCVERRAACDGTDDCGDGTDEENCEQYLGCDFEDGLCNWDLRTLSPLKWIRTSQMNISLSEPLRGPGRDHSTNSVSGHFLYVTKKAGLKADWASFQSPRLAPTNSTHPCRMVMYTHQFGRVSGGLSVLVAEKAIYPVWERGGSLGDVWVKAEVEFVINSTFQILFVAATRDQAYGGIAIDDITLSPECHFSNEPMPRPSFPRPPKHPCTEDSKMCDFQEDCIDGEDEAQCGDFSYEQGSKGWTDTSIGSQSWELKRELNNASTEEFLYVKESPGQQLTEAQTRSPLLGPSGPACTLHFSYRVTGSNPHTGDVFVAVVDSVLGTLPWLWEFSGRTGQDPASWIKEEVYIGARDHRFQLEFRGRAQKLGHDAAIAVKDVSYVSCHPNYIPSTSGELSCDFEKDLCGWYQDQIDNYDWRAVNGTDHTTGTGRSLVVDMWDPTLRGLYGHLLSLHQHTLTQHCLTFFYKLYGPQTGALNVKVVYADGSEVLLWTRGGAHGNLWHEGHCPVPPQLTAYQLVFEAVRSGFDGQVVIDDVEFVQGPCSLPTMCSFEGQLCGYSRSGAALWNHQNWASTRIGPKTDHSLETEMGYYMLAHSSVEVLPQGSVMTLTSPLHQSVGHTECVHFWYHTGGQNPGTLRVYVKPVKGIKTRLFSSSLSQGDVWHLAMGNIRWYGDWQLQFEVEGSGGISTYIAVDDITFSTHSCPATDEMCDLERGLCGWTNTQSHSLDRLDWDLSSLLTEPHYPTPQYDHTLGNKSEDSKLTVWRLSEGFRDELLSMTEAGPSWRHFRTNITSEREYQIVFEGLKGIKGVLALDDFGYTVGVNCAGEHTDQTPRPSHDLTAAVVASVVVAVLLVLTVSGLLVFYLRRHGHIKAQAKDLSLVCIAKQNICREIIVQHGARRAHILAVRDDSPRAGVRTRAVPETSSQATRTCRCHMALQLVQAPPHRPLFSLTWSRTRTCDPPYAVSGLSHSLSGYLREASARSPMSGSMDAHHCKAETLESEPASTEESMIRDPFTLDLKKLVLCKRPQRDLREPVFSASVANLGVRIRIPASMDQDKHGYLENYHPAPNCDPYTVTGAIAQTCLLDEDKD</sequence>
<comment type="similarity">
    <text evidence="2">Belongs to the janus family.</text>
</comment>
<keyword evidence="8" id="KW-0812">Transmembrane</keyword>
<dbReference type="PRINTS" id="PR00261">
    <property type="entry name" value="LDLRECEPTOR"/>
</dbReference>
<evidence type="ECO:0000313" key="10">
    <source>
        <dbReference type="EMBL" id="KAK1788413.1"/>
    </source>
</evidence>
<dbReference type="GO" id="GO:0003824">
    <property type="term" value="F:catalytic activity"/>
    <property type="evidence" value="ECO:0007669"/>
    <property type="project" value="InterPro"/>
</dbReference>
<dbReference type="SUPFAM" id="SSF49899">
    <property type="entry name" value="Concanavalin A-like lectins/glucanases"/>
    <property type="match status" value="6"/>
</dbReference>
<keyword evidence="8" id="KW-0472">Membrane</keyword>
<evidence type="ECO:0000256" key="1">
    <source>
        <dbReference type="ARBA" id="ARBA00007797"/>
    </source>
</evidence>
<feature type="domain" description="MAM" evidence="9">
    <location>
        <begin position="1402"/>
        <end position="1560"/>
    </location>
</feature>
<dbReference type="Gene3D" id="4.10.400.10">
    <property type="entry name" value="Low-density Lipoprotein Receptor"/>
    <property type="match status" value="1"/>
</dbReference>
<dbReference type="Pfam" id="PF05005">
    <property type="entry name" value="Ocnus"/>
    <property type="match status" value="1"/>
</dbReference>
<feature type="domain" description="MAM" evidence="9">
    <location>
        <begin position="676"/>
        <end position="842"/>
    </location>
</feature>
<feature type="domain" description="MAM" evidence="9">
    <location>
        <begin position="1563"/>
        <end position="1625"/>
    </location>
</feature>
<dbReference type="InterPro" id="IPR002172">
    <property type="entry name" value="LDrepeatLR_classA_rpt"/>
</dbReference>
<evidence type="ECO:0000313" key="11">
    <source>
        <dbReference type="Proteomes" id="UP001239994"/>
    </source>
</evidence>
<feature type="domain" description="MAM" evidence="9">
    <location>
        <begin position="1071"/>
        <end position="1242"/>
    </location>
</feature>
<evidence type="ECO:0000256" key="2">
    <source>
        <dbReference type="ARBA" id="ARBA00010971"/>
    </source>
</evidence>
<evidence type="ECO:0000256" key="3">
    <source>
        <dbReference type="ARBA" id="ARBA00023157"/>
    </source>
</evidence>
<dbReference type="Gene3D" id="3.30.590.10">
    <property type="entry name" value="Glutamine synthetase/guanido kinase, catalytic domain"/>
    <property type="match status" value="1"/>
</dbReference>
<dbReference type="EMBL" id="JAROKS010000023">
    <property type="protein sequence ID" value="KAK1788413.1"/>
    <property type="molecule type" value="Genomic_DNA"/>
</dbReference>
<dbReference type="InterPro" id="IPR007702">
    <property type="entry name" value="Janus"/>
</dbReference>
<dbReference type="InterPro" id="IPR005612">
    <property type="entry name" value="CCAAT-binding_factor"/>
</dbReference>
<dbReference type="CDD" id="cd06263">
    <property type="entry name" value="MAM"/>
    <property type="match status" value="4"/>
</dbReference>
<feature type="active site" description="Proton acceptor" evidence="4">
    <location>
        <position position="577"/>
    </location>
</feature>
<dbReference type="InterPro" id="IPR014746">
    <property type="entry name" value="Gln_synth/guanido_kin_cat_dom"/>
</dbReference>
<evidence type="ECO:0000256" key="8">
    <source>
        <dbReference type="SAM" id="Phobius"/>
    </source>
</evidence>
<evidence type="ECO:0000256" key="6">
    <source>
        <dbReference type="PROSITE-ProRule" id="PRU00124"/>
    </source>
</evidence>
<dbReference type="InterPro" id="IPR027193">
    <property type="entry name" value="Noc4"/>
</dbReference>
<comment type="similarity">
    <text evidence="1">Belongs to the CBF/MAK21 family.</text>
</comment>
<feature type="binding site" evidence="5">
    <location>
        <position position="550"/>
    </location>
    <ligand>
        <name>substrate</name>
    </ligand>
</feature>
<proteinExistence type="inferred from homology"/>
<dbReference type="GO" id="GO:0016020">
    <property type="term" value="C:membrane"/>
    <property type="evidence" value="ECO:0007669"/>
    <property type="project" value="InterPro"/>
</dbReference>
<dbReference type="InterPro" id="IPR013320">
    <property type="entry name" value="ConA-like_dom_sf"/>
</dbReference>
<feature type="disulfide bond" evidence="6">
    <location>
        <begin position="848"/>
        <end position="860"/>
    </location>
</feature>